<feature type="coiled-coil region" evidence="1">
    <location>
        <begin position="14"/>
        <end position="41"/>
    </location>
</feature>
<name>A0A6C2VWU9_STRPY</name>
<reference evidence="3 4" key="1">
    <citation type="submission" date="2019-04" db="EMBL/GenBank/DDBJ databases">
        <authorList>
            <consortium name="Pathogen Informatics"/>
        </authorList>
    </citation>
    <scope>NUCLEOTIDE SEQUENCE [LARGE SCALE GENOMIC DNA]</scope>
    <source>
        <strain evidence="3 4">K36395</strain>
    </source>
</reference>
<dbReference type="Proteomes" id="UP000353394">
    <property type="component" value="Unassembled WGS sequence"/>
</dbReference>
<evidence type="ECO:0000313" key="4">
    <source>
        <dbReference type="Proteomes" id="UP000353394"/>
    </source>
</evidence>
<comment type="caution">
    <text evidence="3">The sequence shown here is derived from an EMBL/GenBank/DDBJ whole genome shotgun (WGS) entry which is preliminary data.</text>
</comment>
<proteinExistence type="predicted"/>
<dbReference type="InterPro" id="IPR021112">
    <property type="entry name" value="LtrB_C"/>
</dbReference>
<sequence length="129" mass="15188">MEIHTPNQTFLETKDQLVQEIATLDMKIEEIQEKIATLNKMAEVFINLESDNKEGKRLARYNLTKTNIPLTIKVDQVEREIEQLQISLTERLDEYEGKVSELEEFVQMLNTLELPLTDRDHLDRNRLAF</sequence>
<organism evidence="3 4">
    <name type="scientific">Streptococcus pyogenes</name>
    <dbReference type="NCBI Taxonomy" id="1314"/>
    <lineage>
        <taxon>Bacteria</taxon>
        <taxon>Bacillati</taxon>
        <taxon>Bacillota</taxon>
        <taxon>Bacilli</taxon>
        <taxon>Lactobacillales</taxon>
        <taxon>Streptococcaceae</taxon>
        <taxon>Streptococcus</taxon>
    </lineage>
</organism>
<dbReference type="Pfam" id="PF11083">
    <property type="entry name" value="Relaxase_C"/>
    <property type="match status" value="1"/>
</dbReference>
<evidence type="ECO:0000313" key="3">
    <source>
        <dbReference type="EMBL" id="VHD23451.1"/>
    </source>
</evidence>
<gene>
    <name evidence="3" type="ORF">SAMEA1711581_01992</name>
</gene>
<dbReference type="AlphaFoldDB" id="A0A6C2VWU9"/>
<dbReference type="EMBL" id="CAAIJW010000027">
    <property type="protein sequence ID" value="VHD23451.1"/>
    <property type="molecule type" value="Genomic_DNA"/>
</dbReference>
<keyword evidence="1" id="KW-0175">Coiled coil</keyword>
<accession>A0A6C2VWU9</accession>
<evidence type="ECO:0000256" key="1">
    <source>
        <dbReference type="SAM" id="Coils"/>
    </source>
</evidence>
<evidence type="ECO:0000259" key="2">
    <source>
        <dbReference type="Pfam" id="PF11083"/>
    </source>
</evidence>
<feature type="domain" description="Group II intron-interrupted relaxase LtrB C-terminal" evidence="2">
    <location>
        <begin position="7"/>
        <end position="110"/>
    </location>
</feature>
<protein>
    <submittedName>
        <fullName evidence="3">Tn5252, relaxase</fullName>
    </submittedName>
</protein>